<feature type="compositionally biased region" description="Polar residues" evidence="1">
    <location>
        <begin position="285"/>
        <end position="299"/>
    </location>
</feature>
<feature type="compositionally biased region" description="Polar residues" evidence="1">
    <location>
        <begin position="104"/>
        <end position="143"/>
    </location>
</feature>
<feature type="region of interest" description="Disordered" evidence="1">
    <location>
        <begin position="328"/>
        <end position="383"/>
    </location>
</feature>
<dbReference type="AlphaFoldDB" id="A0A8E2EU32"/>
<sequence>MSSPTHTPPPKASRAKHQYSKSATPAPAASGGKAVQRRQRNNRNNHDNNHTIPYQVRQIEAASNEIPFCGSGQINSAQNIPLNARTREDGVISDSPKTGRQRHNQSQDSPYKTATFTTLSGSPSNEHSQIVQSPVAQNSTPMKSQAAYAGPTFHASPAPSALPMPKFFSKSVPGTTYQSSLQSRLDSESDNTSSPPSPPPVSNAEASGHEESPLDIFFKADREEKAKRSSGLFTSNSNEKLDHSVSNIETCSGSGHAHHSRHNSHGSSKGLFMMELDGNGVGARASTTASPMTNRSVTAPSKIPQAGSAVRHEMDARALKDLLFSLTQSGSQLSTPRPRPDRVPSEPASRLHSPSPFYQPKSTMRSTSGPTTPVPQNNAVPNPSLYYGNRNLSPLFQAAKSDSVKRTSNLRKEVNPVSPTTKQSEFSVVKPQASSIGSDKGVSSHLNPSAISRNYLETIMRPASLPPGVSSAEHSRKPLGPRTGIRHDQMPSSLSFHHSSRNELPTTHVDGKTPHVYNVTSSSSRNLTYASTNSTEIESMENNLRRLLNLNTLGGNITGVR</sequence>
<accession>A0A8E2EU32</accession>
<feature type="compositionally biased region" description="Polar residues" evidence="1">
    <location>
        <begin position="172"/>
        <end position="184"/>
    </location>
</feature>
<evidence type="ECO:0000256" key="1">
    <source>
        <dbReference type="SAM" id="MobiDB-lite"/>
    </source>
</evidence>
<protein>
    <recommendedName>
        <fullName evidence="4">Proteophosphoglycan 5</fullName>
    </recommendedName>
</protein>
<feature type="region of interest" description="Disordered" evidence="1">
    <location>
        <begin position="490"/>
        <end position="513"/>
    </location>
</feature>
<dbReference type="OrthoDB" id="2142961at2759"/>
<dbReference type="Pfam" id="PF15365">
    <property type="entry name" value="PNRC"/>
    <property type="match status" value="1"/>
</dbReference>
<dbReference type="GO" id="GO:0016071">
    <property type="term" value="P:mRNA metabolic process"/>
    <property type="evidence" value="ECO:0007669"/>
    <property type="project" value="UniProtKB-ARBA"/>
</dbReference>
<feature type="compositionally biased region" description="Pro residues" evidence="1">
    <location>
        <begin position="1"/>
        <end position="11"/>
    </location>
</feature>
<name>A0A8E2EU32_9PEZI</name>
<evidence type="ECO:0008006" key="4">
    <source>
        <dbReference type="Google" id="ProtNLM"/>
    </source>
</evidence>
<keyword evidence="3" id="KW-1185">Reference proteome</keyword>
<feature type="compositionally biased region" description="Polar residues" evidence="1">
    <location>
        <begin position="360"/>
        <end position="381"/>
    </location>
</feature>
<feature type="compositionally biased region" description="Polar residues" evidence="1">
    <location>
        <begin position="417"/>
        <end position="437"/>
    </location>
</feature>
<proteinExistence type="predicted"/>
<feature type="region of interest" description="Disordered" evidence="1">
    <location>
        <begin position="404"/>
        <end position="445"/>
    </location>
</feature>
<feature type="compositionally biased region" description="Polar residues" evidence="1">
    <location>
        <begin position="490"/>
        <end position="505"/>
    </location>
</feature>
<feature type="region of interest" description="Disordered" evidence="1">
    <location>
        <begin position="172"/>
        <end position="211"/>
    </location>
</feature>
<gene>
    <name evidence="2" type="ORF">AOQ84DRAFT_367284</name>
</gene>
<organism evidence="2 3">
    <name type="scientific">Glonium stellatum</name>
    <dbReference type="NCBI Taxonomy" id="574774"/>
    <lineage>
        <taxon>Eukaryota</taxon>
        <taxon>Fungi</taxon>
        <taxon>Dikarya</taxon>
        <taxon>Ascomycota</taxon>
        <taxon>Pezizomycotina</taxon>
        <taxon>Dothideomycetes</taxon>
        <taxon>Pleosporomycetidae</taxon>
        <taxon>Gloniales</taxon>
        <taxon>Gloniaceae</taxon>
        <taxon>Glonium</taxon>
    </lineage>
</organism>
<feature type="region of interest" description="Disordered" evidence="1">
    <location>
        <begin position="1"/>
        <end position="151"/>
    </location>
</feature>
<evidence type="ECO:0000313" key="3">
    <source>
        <dbReference type="Proteomes" id="UP000250140"/>
    </source>
</evidence>
<reference evidence="2 3" key="1">
    <citation type="journal article" date="2016" name="Nat. Commun.">
        <title>Ectomycorrhizal ecology is imprinted in the genome of the dominant symbiotic fungus Cenococcum geophilum.</title>
        <authorList>
            <consortium name="DOE Joint Genome Institute"/>
            <person name="Peter M."/>
            <person name="Kohler A."/>
            <person name="Ohm R.A."/>
            <person name="Kuo A."/>
            <person name="Krutzmann J."/>
            <person name="Morin E."/>
            <person name="Arend M."/>
            <person name="Barry K.W."/>
            <person name="Binder M."/>
            <person name="Choi C."/>
            <person name="Clum A."/>
            <person name="Copeland A."/>
            <person name="Grisel N."/>
            <person name="Haridas S."/>
            <person name="Kipfer T."/>
            <person name="LaButti K."/>
            <person name="Lindquist E."/>
            <person name="Lipzen A."/>
            <person name="Maire R."/>
            <person name="Meier B."/>
            <person name="Mihaltcheva S."/>
            <person name="Molinier V."/>
            <person name="Murat C."/>
            <person name="Poggeler S."/>
            <person name="Quandt C.A."/>
            <person name="Sperisen C."/>
            <person name="Tritt A."/>
            <person name="Tisserant E."/>
            <person name="Crous P.W."/>
            <person name="Henrissat B."/>
            <person name="Nehls U."/>
            <person name="Egli S."/>
            <person name="Spatafora J.W."/>
            <person name="Grigoriev I.V."/>
            <person name="Martin F.M."/>
        </authorList>
    </citation>
    <scope>NUCLEOTIDE SEQUENCE [LARGE SCALE GENOMIC DNA]</scope>
    <source>
        <strain evidence="2 3">CBS 207.34</strain>
    </source>
</reference>
<feature type="region of interest" description="Disordered" evidence="1">
    <location>
        <begin position="247"/>
        <end position="311"/>
    </location>
</feature>
<feature type="compositionally biased region" description="Basic and acidic residues" evidence="1">
    <location>
        <begin position="404"/>
        <end position="414"/>
    </location>
</feature>
<dbReference type="Proteomes" id="UP000250140">
    <property type="component" value="Unassembled WGS sequence"/>
</dbReference>
<dbReference type="InterPro" id="IPR028322">
    <property type="entry name" value="PNRC-like_rgn"/>
</dbReference>
<evidence type="ECO:0000313" key="2">
    <source>
        <dbReference type="EMBL" id="OCL04703.1"/>
    </source>
</evidence>
<feature type="compositionally biased region" description="Polar residues" evidence="1">
    <location>
        <begin position="72"/>
        <end position="81"/>
    </location>
</feature>
<dbReference type="EMBL" id="KV750460">
    <property type="protein sequence ID" value="OCL04703.1"/>
    <property type="molecule type" value="Genomic_DNA"/>
</dbReference>